<dbReference type="InterPro" id="IPR036280">
    <property type="entry name" value="Multihaem_cyt_sf"/>
</dbReference>
<comment type="PTM">
    <text evidence="15">Binds 2 heme C groups per subunit.</text>
</comment>
<evidence type="ECO:0000256" key="5">
    <source>
        <dbReference type="ARBA" id="ARBA00013773"/>
    </source>
</evidence>
<comment type="function">
    <text evidence="1">Electron transfer subunit of the periplasmic nitrate reductase complex NapAB. Receives electrons from the membrane-anchored tetraheme c-type NapC protein and transfers these to NapA subunit, thus allowing electron flow between membrane and periplasm. Essential for periplasmic nitrate reduction with nitrate as the terminal electron acceptor.</text>
</comment>
<feature type="binding site" description="covalent" evidence="15">
    <location>
        <position position="130"/>
    </location>
    <ligand>
        <name>heme c</name>
        <dbReference type="ChEBI" id="CHEBI:61717"/>
        <label>2</label>
    </ligand>
</feature>
<evidence type="ECO:0000256" key="3">
    <source>
        <dbReference type="ARBA" id="ARBA00007368"/>
    </source>
</evidence>
<feature type="binding site" description="covalent" evidence="15">
    <location>
        <position position="133"/>
    </location>
    <ligand>
        <name>heme c</name>
        <dbReference type="ChEBI" id="CHEBI:61717"/>
        <label>2</label>
    </ligand>
</feature>
<keyword evidence="6 14" id="KW-0813">Transport</keyword>
<dbReference type="AlphaFoldDB" id="A0A2M6U9H2"/>
<dbReference type="Gene3D" id="1.10.1130.10">
    <property type="entry name" value="Flavocytochrome C3, Chain A"/>
    <property type="match status" value="1"/>
</dbReference>
<keyword evidence="10 14" id="KW-0574">Periplasm</keyword>
<comment type="subunit">
    <text evidence="4 14">Component of the periplasmic nitrate reductase NapAB complex composed of NapA and NapB.</text>
</comment>
<comment type="caution">
    <text evidence="17">The sequence shown here is derived from an EMBL/GenBank/DDBJ whole genome shotgun (WGS) entry which is preliminary data.</text>
</comment>
<accession>A0A2M6U9H2</accession>
<keyword evidence="9" id="KW-0732">Signal</keyword>
<dbReference type="EMBL" id="LFJC01000003">
    <property type="protein sequence ID" value="PIT01207.1"/>
    <property type="molecule type" value="Genomic_DNA"/>
</dbReference>
<reference evidence="17 18" key="1">
    <citation type="submission" date="2015-06" db="EMBL/GenBank/DDBJ databases">
        <title>Comparative genome analysis of nirS-carrying Bradyrhizobium sp. strains.</title>
        <authorList>
            <person name="Ishii S."/>
            <person name="Jang J."/>
            <person name="Nishizawa T."/>
            <person name="Senoo K."/>
        </authorList>
    </citation>
    <scope>NUCLEOTIDE SEQUENCE [LARGE SCALE GENOMIC DNA]</scope>
    <source>
        <strain evidence="17 18">TSA1</strain>
    </source>
</reference>
<dbReference type="GO" id="GO:0042597">
    <property type="term" value="C:periplasmic space"/>
    <property type="evidence" value="ECO:0007669"/>
    <property type="project" value="UniProtKB-SubCell"/>
</dbReference>
<organism evidence="17 18">
    <name type="scientific">Bradyrhizobium nitroreducens</name>
    <dbReference type="NCBI Taxonomy" id="709803"/>
    <lineage>
        <taxon>Bacteria</taxon>
        <taxon>Pseudomonadati</taxon>
        <taxon>Pseudomonadota</taxon>
        <taxon>Alphaproteobacteria</taxon>
        <taxon>Hyphomicrobiales</taxon>
        <taxon>Nitrobacteraceae</taxon>
        <taxon>Bradyrhizobium</taxon>
    </lineage>
</organism>
<evidence type="ECO:0000256" key="4">
    <source>
        <dbReference type="ARBA" id="ARBA00011752"/>
    </source>
</evidence>
<protein>
    <recommendedName>
        <fullName evidence="5 14">Periplasmic nitrate reductase, electron transfer subunit</fullName>
    </recommendedName>
    <alternativeName>
        <fullName evidence="13 14">Diheme cytochrome c NapB</fullName>
    </alternativeName>
</protein>
<dbReference type="GO" id="GO:0009061">
    <property type="term" value="P:anaerobic respiration"/>
    <property type="evidence" value="ECO:0007669"/>
    <property type="project" value="InterPro"/>
</dbReference>
<evidence type="ECO:0000256" key="10">
    <source>
        <dbReference type="ARBA" id="ARBA00022764"/>
    </source>
</evidence>
<dbReference type="InterPro" id="IPR005591">
    <property type="entry name" value="NapB"/>
</dbReference>
<evidence type="ECO:0000256" key="13">
    <source>
        <dbReference type="ARBA" id="ARBA00031832"/>
    </source>
</evidence>
<gene>
    <name evidence="17" type="ORF">TSA1_10910</name>
</gene>
<evidence type="ECO:0000256" key="11">
    <source>
        <dbReference type="ARBA" id="ARBA00022982"/>
    </source>
</evidence>
<evidence type="ECO:0000256" key="8">
    <source>
        <dbReference type="ARBA" id="ARBA00022723"/>
    </source>
</evidence>
<keyword evidence="8 16" id="KW-0479">Metal-binding</keyword>
<evidence type="ECO:0000256" key="16">
    <source>
        <dbReference type="PIRSR" id="PIRSR006105-2"/>
    </source>
</evidence>
<feature type="binding site" description="axial binding residue" evidence="16">
    <location>
        <position position="94"/>
    </location>
    <ligand>
        <name>heme c</name>
        <dbReference type="ChEBI" id="CHEBI:61717"/>
        <label>1</label>
    </ligand>
    <ligandPart>
        <name>Fe</name>
        <dbReference type="ChEBI" id="CHEBI:18248"/>
    </ligandPart>
</feature>
<feature type="binding site" description="covalent" evidence="15">
    <location>
        <position position="90"/>
    </location>
    <ligand>
        <name>heme c</name>
        <dbReference type="ChEBI" id="CHEBI:61717"/>
        <label>1</label>
    </ligand>
</feature>
<dbReference type="RefSeq" id="WP_174718857.1">
    <property type="nucleotide sequence ID" value="NZ_LFJC01000003.1"/>
</dbReference>
<keyword evidence="7 15" id="KW-0349">Heme</keyword>
<keyword evidence="18" id="KW-1185">Reference proteome</keyword>
<feature type="binding site" description="axial binding residue" evidence="16">
    <location>
        <position position="76"/>
    </location>
    <ligand>
        <name>heme c</name>
        <dbReference type="ChEBI" id="CHEBI:61717"/>
        <label>1</label>
    </ligand>
    <ligandPart>
        <name>Fe</name>
        <dbReference type="ChEBI" id="CHEBI:18248"/>
    </ligandPart>
</feature>
<evidence type="ECO:0000313" key="18">
    <source>
        <dbReference type="Proteomes" id="UP000228930"/>
    </source>
</evidence>
<evidence type="ECO:0000256" key="2">
    <source>
        <dbReference type="ARBA" id="ARBA00004418"/>
    </source>
</evidence>
<keyword evidence="12 16" id="KW-0408">Iron</keyword>
<dbReference type="PIRSF" id="PIRSF006105">
    <property type="entry name" value="NapB"/>
    <property type="match status" value="1"/>
</dbReference>
<dbReference type="GO" id="GO:0046872">
    <property type="term" value="F:metal ion binding"/>
    <property type="evidence" value="ECO:0007669"/>
    <property type="project" value="UniProtKB-KW"/>
</dbReference>
<keyword evidence="11 14" id="KW-0249">Electron transport</keyword>
<dbReference type="SUPFAM" id="SSF48695">
    <property type="entry name" value="Multiheme cytochromes"/>
    <property type="match status" value="1"/>
</dbReference>
<dbReference type="Pfam" id="PF03892">
    <property type="entry name" value="NapB"/>
    <property type="match status" value="1"/>
</dbReference>
<evidence type="ECO:0000256" key="1">
    <source>
        <dbReference type="ARBA" id="ARBA00002599"/>
    </source>
</evidence>
<name>A0A2M6U9H2_9BRAD</name>
<evidence type="ECO:0000256" key="12">
    <source>
        <dbReference type="ARBA" id="ARBA00023004"/>
    </source>
</evidence>
<evidence type="ECO:0000256" key="6">
    <source>
        <dbReference type="ARBA" id="ARBA00022448"/>
    </source>
</evidence>
<dbReference type="FunFam" id="1.10.1130.10:FF:000001">
    <property type="entry name" value="Periplasmic nitrate reductase, electron transfer subunit"/>
    <property type="match status" value="1"/>
</dbReference>
<sequence>MTFVRLIPLIAAAAVTVALVIPFAVSGPLAQEARQPKALREAPLTEMSAPPDVTKQSVPASGFERAYRQQPPLIPHKVDGYQITTENNACMGCHDWPGNTRVNAPKISETHYVDRQGVRLDKVAGTRYFCQQCHVPQADAKPLVGNIFQNATQAK</sequence>
<evidence type="ECO:0000313" key="17">
    <source>
        <dbReference type="EMBL" id="PIT01207.1"/>
    </source>
</evidence>
<proteinExistence type="inferred from homology"/>
<dbReference type="Proteomes" id="UP000228930">
    <property type="component" value="Unassembled WGS sequence"/>
</dbReference>
<evidence type="ECO:0000256" key="9">
    <source>
        <dbReference type="ARBA" id="ARBA00022729"/>
    </source>
</evidence>
<dbReference type="PANTHER" id="PTHR38604">
    <property type="entry name" value="PERIPLASMIC NITRATE REDUCTASE, ELECTRON TRANSFER SUBUNIT"/>
    <property type="match status" value="1"/>
</dbReference>
<feature type="binding site" description="covalent" evidence="15">
    <location>
        <position position="93"/>
    </location>
    <ligand>
        <name>heme c</name>
        <dbReference type="ChEBI" id="CHEBI:61717"/>
        <label>1</label>
    </ligand>
</feature>
<comment type="similarity">
    <text evidence="3 14">Belongs to the NapB family.</text>
</comment>
<feature type="binding site" description="axial binding residue" evidence="16">
    <location>
        <position position="134"/>
    </location>
    <ligand>
        <name>heme c</name>
        <dbReference type="ChEBI" id="CHEBI:61717"/>
        <label>2</label>
    </ligand>
    <ligandPart>
        <name>Fe</name>
        <dbReference type="ChEBI" id="CHEBI:18248"/>
    </ligandPart>
</feature>
<comment type="subcellular location">
    <subcellularLocation>
        <location evidence="2 14">Periplasm</location>
    </subcellularLocation>
</comment>
<evidence type="ECO:0000256" key="14">
    <source>
        <dbReference type="PIRNR" id="PIRNR006105"/>
    </source>
</evidence>
<evidence type="ECO:0000256" key="7">
    <source>
        <dbReference type="ARBA" id="ARBA00022617"/>
    </source>
</evidence>
<feature type="binding site" description="axial binding residue" evidence="16">
    <location>
        <position position="111"/>
    </location>
    <ligand>
        <name>heme c</name>
        <dbReference type="ChEBI" id="CHEBI:61717"/>
        <label>2</label>
    </ligand>
    <ligandPart>
        <name>Fe</name>
        <dbReference type="ChEBI" id="CHEBI:18248"/>
    </ligandPart>
</feature>
<evidence type="ECO:0000256" key="15">
    <source>
        <dbReference type="PIRSR" id="PIRSR006105-1"/>
    </source>
</evidence>
<dbReference type="PANTHER" id="PTHR38604:SF1">
    <property type="entry name" value="PERIPLASMIC NITRATE REDUCTASE, ELECTRON TRANSFER SUBUNIT"/>
    <property type="match status" value="1"/>
</dbReference>